<dbReference type="CDD" id="cd00093">
    <property type="entry name" value="HTH_XRE"/>
    <property type="match status" value="1"/>
</dbReference>
<evidence type="ECO:0000259" key="1">
    <source>
        <dbReference type="PROSITE" id="PS50943"/>
    </source>
</evidence>
<evidence type="ECO:0000313" key="2">
    <source>
        <dbReference type="EMBL" id="SMF42105.1"/>
    </source>
</evidence>
<dbReference type="RefSeq" id="WP_085084978.1">
    <property type="nucleotide sequence ID" value="NZ_FXAK01000004.1"/>
</dbReference>
<reference evidence="2 3" key="1">
    <citation type="submission" date="2017-04" db="EMBL/GenBank/DDBJ databases">
        <authorList>
            <person name="Afonso C.L."/>
            <person name="Miller P.J."/>
            <person name="Scott M.A."/>
            <person name="Spackman E."/>
            <person name="Goraichik I."/>
            <person name="Dimitrov K.M."/>
            <person name="Suarez D.L."/>
            <person name="Swayne D.E."/>
        </authorList>
    </citation>
    <scope>NUCLEOTIDE SEQUENCE [LARGE SCALE GENOMIC DNA]</scope>
    <source>
        <strain evidence="2 3">A2P</strain>
    </source>
</reference>
<dbReference type="SMART" id="SM00530">
    <property type="entry name" value="HTH_XRE"/>
    <property type="match status" value="1"/>
</dbReference>
<dbReference type="AlphaFoldDB" id="A0A1X7EXJ8"/>
<name>A0A1X7EXJ8_9PROT</name>
<dbReference type="GO" id="GO:0003677">
    <property type="term" value="F:DNA binding"/>
    <property type="evidence" value="ECO:0007669"/>
    <property type="project" value="InterPro"/>
</dbReference>
<dbReference type="InterPro" id="IPR010982">
    <property type="entry name" value="Lambda_DNA-bd_dom_sf"/>
</dbReference>
<dbReference type="SUPFAM" id="SSF47413">
    <property type="entry name" value="lambda repressor-like DNA-binding domains"/>
    <property type="match status" value="1"/>
</dbReference>
<dbReference type="PROSITE" id="PS50943">
    <property type="entry name" value="HTH_CROC1"/>
    <property type="match status" value="1"/>
</dbReference>
<feature type="domain" description="HTH cro/C1-type" evidence="1">
    <location>
        <begin position="34"/>
        <end position="88"/>
    </location>
</feature>
<organism evidence="2 3">
    <name type="scientific">Azospirillum oryzae</name>
    <dbReference type="NCBI Taxonomy" id="286727"/>
    <lineage>
        <taxon>Bacteria</taxon>
        <taxon>Pseudomonadati</taxon>
        <taxon>Pseudomonadota</taxon>
        <taxon>Alphaproteobacteria</taxon>
        <taxon>Rhodospirillales</taxon>
        <taxon>Azospirillaceae</taxon>
        <taxon>Azospirillum</taxon>
    </lineage>
</organism>
<gene>
    <name evidence="2" type="ORF">SAMN02982917_2103</name>
</gene>
<evidence type="ECO:0000313" key="3">
    <source>
        <dbReference type="Proteomes" id="UP000192936"/>
    </source>
</evidence>
<dbReference type="Gene3D" id="1.10.260.40">
    <property type="entry name" value="lambda repressor-like DNA-binding domains"/>
    <property type="match status" value="1"/>
</dbReference>
<dbReference type="OrthoDB" id="7871866at2"/>
<dbReference type="STRING" id="286727.SAMN02982917_2103"/>
<accession>A0A1X7EXJ8</accession>
<proteinExistence type="predicted"/>
<dbReference type="EMBL" id="FXAK01000004">
    <property type="protein sequence ID" value="SMF42105.1"/>
    <property type="molecule type" value="Genomic_DNA"/>
</dbReference>
<dbReference type="Pfam" id="PF01381">
    <property type="entry name" value="HTH_3"/>
    <property type="match status" value="1"/>
</dbReference>
<dbReference type="Proteomes" id="UP000192936">
    <property type="component" value="Unassembled WGS sequence"/>
</dbReference>
<protein>
    <submittedName>
        <fullName evidence="2">Transcriptional regulator</fullName>
    </submittedName>
</protein>
<sequence length="103" mass="11266">MPRRRPSSREALLEARHALLRAAEGGELAWAEGVRAMRRCFGMTQAEFGRSFGLTTRQVSQLETGAANPTVATLERLSRPFGLTVGLIPEPAIPEPPAKDPER</sequence>
<dbReference type="InterPro" id="IPR001387">
    <property type="entry name" value="Cro/C1-type_HTH"/>
</dbReference>